<evidence type="ECO:0000313" key="4">
    <source>
        <dbReference type="Proteomes" id="UP000304864"/>
    </source>
</evidence>
<evidence type="ECO:0000256" key="1">
    <source>
        <dbReference type="ARBA" id="ARBA00006484"/>
    </source>
</evidence>
<dbReference type="PRINTS" id="PR00081">
    <property type="entry name" value="GDHRDH"/>
</dbReference>
<dbReference type="InterPro" id="IPR020904">
    <property type="entry name" value="Sc_DH/Rdtase_CS"/>
</dbReference>
<dbReference type="EMBL" id="CP040602">
    <property type="protein sequence ID" value="QCU90101.1"/>
    <property type="molecule type" value="Genomic_DNA"/>
</dbReference>
<dbReference type="Proteomes" id="UP000304864">
    <property type="component" value="Chromosome"/>
</dbReference>
<evidence type="ECO:0000256" key="2">
    <source>
        <dbReference type="ARBA" id="ARBA00023002"/>
    </source>
</evidence>
<proteinExistence type="inferred from homology"/>
<dbReference type="PANTHER" id="PTHR43008:SF4">
    <property type="entry name" value="CHAIN DEHYDROGENASE, PUTATIVE (AFU_ORTHOLOGUE AFUA_4G08710)-RELATED"/>
    <property type="match status" value="1"/>
</dbReference>
<dbReference type="Pfam" id="PF00106">
    <property type="entry name" value="adh_short"/>
    <property type="match status" value="1"/>
</dbReference>
<dbReference type="InterPro" id="IPR036291">
    <property type="entry name" value="NAD(P)-bd_dom_sf"/>
</dbReference>
<dbReference type="InterPro" id="IPR002347">
    <property type="entry name" value="SDR_fam"/>
</dbReference>
<sequence length="238" mass="26560">MKTYLITGAAQGLGKALANALIQANHQVILLDKELKRLNAFYDEIAASDMNIDLVALYPMDLLGANIENYKEFHNILKQEYGQLDGVFLNAAILPAFTPIEHFDYTQWYEVLHTNLNANFHLIQQTLPLLRNAENGALVAIGDNNINKHPAYYGAYGVAKAGLKQLMTSTAYENRNSGINCYFAELESFATEARGRLFPGENPNDLNQVEDIAEFILGTILEKQETTETVDFGVIEKL</sequence>
<keyword evidence="2" id="KW-0560">Oxidoreductase</keyword>
<dbReference type="AlphaFoldDB" id="A0A4P9K5M1"/>
<protein>
    <submittedName>
        <fullName evidence="3">SDR family NAD(P)-dependent oxidoreductase</fullName>
    </submittedName>
</protein>
<name>A0A4P9K5M1_9GAMM</name>
<dbReference type="OrthoDB" id="9790785at2"/>
<dbReference type="RefSeq" id="WP_138564778.1">
    <property type="nucleotide sequence ID" value="NZ_CP040602.1"/>
</dbReference>
<evidence type="ECO:0000313" key="3">
    <source>
        <dbReference type="EMBL" id="QCU90101.1"/>
    </source>
</evidence>
<dbReference type="SUPFAM" id="SSF51735">
    <property type="entry name" value="NAD(P)-binding Rossmann-fold domains"/>
    <property type="match status" value="1"/>
</dbReference>
<organism evidence="3 4">
    <name type="scientific">Thiomicrorhabdus sediminis</name>
    <dbReference type="NCBI Taxonomy" id="2580412"/>
    <lineage>
        <taxon>Bacteria</taxon>
        <taxon>Pseudomonadati</taxon>
        <taxon>Pseudomonadota</taxon>
        <taxon>Gammaproteobacteria</taxon>
        <taxon>Thiotrichales</taxon>
        <taxon>Piscirickettsiaceae</taxon>
        <taxon>Thiomicrorhabdus</taxon>
    </lineage>
</organism>
<dbReference type="KEGG" id="thig:FE785_05380"/>
<dbReference type="PROSITE" id="PS00061">
    <property type="entry name" value="ADH_SHORT"/>
    <property type="match status" value="1"/>
</dbReference>
<dbReference type="GO" id="GO:0050664">
    <property type="term" value="F:oxidoreductase activity, acting on NAD(P)H, oxygen as acceptor"/>
    <property type="evidence" value="ECO:0007669"/>
    <property type="project" value="TreeGrafter"/>
</dbReference>
<reference evidence="3 4" key="1">
    <citation type="submission" date="2019-05" db="EMBL/GenBank/DDBJ databases">
        <title>Thiomicrorhabdus sediminis sp. nov, a novel sulfur-oxidizing bacterium isolated from coastal sediment.</title>
        <authorList>
            <person name="Liu X."/>
        </authorList>
    </citation>
    <scope>NUCLEOTIDE SEQUENCE [LARGE SCALE GENOMIC DNA]</scope>
    <source>
        <strain evidence="3 4">G1</strain>
    </source>
</reference>
<dbReference type="PANTHER" id="PTHR43008">
    <property type="entry name" value="BENZIL REDUCTASE"/>
    <property type="match status" value="1"/>
</dbReference>
<accession>A0A4P9K5M1</accession>
<keyword evidence="4" id="KW-1185">Reference proteome</keyword>
<dbReference type="Gene3D" id="3.40.50.720">
    <property type="entry name" value="NAD(P)-binding Rossmann-like Domain"/>
    <property type="match status" value="1"/>
</dbReference>
<gene>
    <name evidence="3" type="ORF">FE785_05380</name>
</gene>
<comment type="similarity">
    <text evidence="1">Belongs to the short-chain dehydrogenases/reductases (SDR) family.</text>
</comment>